<dbReference type="Proteomes" id="UP000482155">
    <property type="component" value="Unassembled WGS sequence"/>
</dbReference>
<reference evidence="2 3" key="1">
    <citation type="submission" date="2020-02" db="EMBL/GenBank/DDBJ databases">
        <authorList>
            <person name="Kim M.K."/>
        </authorList>
    </citation>
    <scope>NUCLEOTIDE SEQUENCE [LARGE SCALE GENOMIC DNA]</scope>
    <source>
        <strain evidence="2 3">17J57-3</strain>
    </source>
</reference>
<organism evidence="2 3">
    <name type="scientific">Noviherbaspirillum galbum</name>
    <dbReference type="NCBI Taxonomy" id="2709383"/>
    <lineage>
        <taxon>Bacteria</taxon>
        <taxon>Pseudomonadati</taxon>
        <taxon>Pseudomonadota</taxon>
        <taxon>Betaproteobacteria</taxon>
        <taxon>Burkholderiales</taxon>
        <taxon>Oxalobacteraceae</taxon>
        <taxon>Noviherbaspirillum</taxon>
    </lineage>
</organism>
<name>A0A6B3ST71_9BURK</name>
<sequence>MKKRRVVVILENNAVSEVLKDDQNVEVVVIDRDTYASDYRTRLRGVCGDDASLDAMAHGLAIHNPAKVADAFQQVYEALQKKGDNALAERVAAALFSQPAAAPKPTASPAFKSQYEEAALG</sequence>
<feature type="compositionally biased region" description="Low complexity" evidence="1">
    <location>
        <begin position="99"/>
        <end position="110"/>
    </location>
</feature>
<evidence type="ECO:0000313" key="2">
    <source>
        <dbReference type="EMBL" id="NEX63973.1"/>
    </source>
</evidence>
<dbReference type="AlphaFoldDB" id="A0A6B3ST71"/>
<accession>A0A6B3ST71</accession>
<protein>
    <submittedName>
        <fullName evidence="2">Uncharacterized protein</fullName>
    </submittedName>
</protein>
<evidence type="ECO:0000313" key="3">
    <source>
        <dbReference type="Proteomes" id="UP000482155"/>
    </source>
</evidence>
<dbReference type="EMBL" id="JAAIVB010000078">
    <property type="protein sequence ID" value="NEX63973.1"/>
    <property type="molecule type" value="Genomic_DNA"/>
</dbReference>
<evidence type="ECO:0000256" key="1">
    <source>
        <dbReference type="SAM" id="MobiDB-lite"/>
    </source>
</evidence>
<gene>
    <name evidence="2" type="ORF">G3574_23065</name>
</gene>
<dbReference type="RefSeq" id="WP_163967904.1">
    <property type="nucleotide sequence ID" value="NZ_JAAIVB010000078.1"/>
</dbReference>
<proteinExistence type="predicted"/>
<comment type="caution">
    <text evidence="2">The sequence shown here is derived from an EMBL/GenBank/DDBJ whole genome shotgun (WGS) entry which is preliminary data.</text>
</comment>
<feature type="region of interest" description="Disordered" evidence="1">
    <location>
        <begin position="99"/>
        <end position="121"/>
    </location>
</feature>
<keyword evidence="3" id="KW-1185">Reference proteome</keyword>